<evidence type="ECO:0000313" key="6">
    <source>
        <dbReference type="Proteomes" id="UP000494040"/>
    </source>
</evidence>
<sequence length="861" mass="96927">MKRGHIESWTTLEKYILVSHIPHSGDPNWGNISFKTKNVYEDIAGYINEEKRPSDWFIEKQCLWQYENLLKNVPRKKRRTDKAVEYGDNLQESLVQSLKQELITEYSKKLAEEQAQYAKLFKEREEILAGRLDHRLEEMIGTIEAKEREKEIKMKLKFKIGEKNLDLEVKKEGETRVLNETPHTEPAKSVTTSPLLTSLLQSPSPLTRPSMPSTASPTISLLLNSSPPVPSKDSPTLTKLLESSSISLPQPSTSSLISQSPISSSTPPVKYPSSENPVHTLSTPLETLLSTPTKVVAREKLPEVNVQSVTLAQNEPDIEMTESKNVMDDIIESVVESEIIIEQVEHKENDRKRPIPRRLDMEQLATVGTEEEVIVTVEQIIEKVEEAIIETVGESSEICEIDLNQTIESETLDDQLDCLDLDHDAVELIVMGPNQGPVIAVRHDTSSETNNDDSSKSEDVKPDSVAEVDSIVDEESITFSSAQKEKLLEPEEEVEEEAAEINIEGENKQVSSEQVKEIQEEEKTEISTPASEVKVETEEENSKSSELTDNKDTKDEEEDEEKLEALPKKEPASPVELTDTTSNDISEPKSTYSSNEDDKISNDDSQSQPESITQKSTEKQQTKKHKSESLETVKEQEQSKPNKAEARIKALLDMPMTPESREGKEEGGEKRRVSRKRHSLTISDSKPSSPSPSTVSNDDDRDYKSWKKSILLVYNRLAAHKFASVFLKPITEAEATGYHSVILKPIDLTTIKRNIENGTIRTTVEFQRDMLLMVQNAVMYNKSDTQVHKMAQTMLEDMLAQMEVMVQALGDGVPLGRETEEKSLTRGRASKAAPEETPKRKRNTTSDDTPRPKRKRSDMPS</sequence>
<dbReference type="PROSITE" id="PS50014">
    <property type="entry name" value="BROMODOMAIN_2"/>
    <property type="match status" value="1"/>
</dbReference>
<feature type="compositionally biased region" description="Basic and acidic residues" evidence="3">
    <location>
        <begin position="176"/>
        <end position="186"/>
    </location>
</feature>
<dbReference type="CDD" id="cd05507">
    <property type="entry name" value="Bromo_brd8_like"/>
    <property type="match status" value="1"/>
</dbReference>
<reference evidence="5" key="1">
    <citation type="submission" date="2022-01" db="UniProtKB">
        <authorList>
            <consortium name="EnsemblMetazoa"/>
        </authorList>
    </citation>
    <scope>IDENTIFICATION</scope>
</reference>
<dbReference type="CTD" id="10902"/>
<organism evidence="5 6">
    <name type="scientific">Cimex lectularius</name>
    <name type="common">Bed bug</name>
    <name type="synonym">Acanthia lectularia</name>
    <dbReference type="NCBI Taxonomy" id="79782"/>
    <lineage>
        <taxon>Eukaryota</taxon>
        <taxon>Metazoa</taxon>
        <taxon>Ecdysozoa</taxon>
        <taxon>Arthropoda</taxon>
        <taxon>Hexapoda</taxon>
        <taxon>Insecta</taxon>
        <taxon>Pterygota</taxon>
        <taxon>Neoptera</taxon>
        <taxon>Paraneoptera</taxon>
        <taxon>Hemiptera</taxon>
        <taxon>Heteroptera</taxon>
        <taxon>Panheteroptera</taxon>
        <taxon>Cimicomorpha</taxon>
        <taxon>Cimicidae</taxon>
        <taxon>Cimex</taxon>
    </lineage>
</organism>
<dbReference type="InterPro" id="IPR001487">
    <property type="entry name" value="Bromodomain"/>
</dbReference>
<feature type="region of interest" description="Disordered" evidence="3">
    <location>
        <begin position="813"/>
        <end position="861"/>
    </location>
</feature>
<dbReference type="Proteomes" id="UP000494040">
    <property type="component" value="Unassembled WGS sequence"/>
</dbReference>
<feature type="compositionally biased region" description="Acidic residues" evidence="3">
    <location>
        <begin position="490"/>
        <end position="499"/>
    </location>
</feature>
<feature type="compositionally biased region" description="Basic residues" evidence="3">
    <location>
        <begin position="852"/>
        <end position="861"/>
    </location>
</feature>
<feature type="compositionally biased region" description="Basic and acidic residues" evidence="3">
    <location>
        <begin position="533"/>
        <end position="554"/>
    </location>
</feature>
<dbReference type="EnsemblMetazoa" id="XM_014394172.2">
    <property type="protein sequence ID" value="XP_014249658.1"/>
    <property type="gene ID" value="LOC106666758"/>
</dbReference>
<evidence type="ECO:0000313" key="5">
    <source>
        <dbReference type="EnsemblMetazoa" id="XP_014249658.1"/>
    </source>
</evidence>
<keyword evidence="6" id="KW-1185">Reference proteome</keyword>
<protein>
    <recommendedName>
        <fullName evidence="4">Bromo domain-containing protein</fullName>
    </recommendedName>
</protein>
<dbReference type="Pfam" id="PF00439">
    <property type="entry name" value="Bromodomain"/>
    <property type="match status" value="1"/>
</dbReference>
<dbReference type="AlphaFoldDB" id="A0A8I6RR97"/>
<dbReference type="Gene3D" id="1.20.920.10">
    <property type="entry name" value="Bromodomain-like"/>
    <property type="match status" value="1"/>
</dbReference>
<feature type="domain" description="Bromo" evidence="4">
    <location>
        <begin position="718"/>
        <end position="788"/>
    </location>
</feature>
<evidence type="ECO:0000256" key="2">
    <source>
        <dbReference type="PROSITE-ProRule" id="PRU00035"/>
    </source>
</evidence>
<feature type="compositionally biased region" description="Basic and acidic residues" evidence="3">
    <location>
        <begin position="616"/>
        <end position="650"/>
    </location>
</feature>
<feature type="compositionally biased region" description="Low complexity" evidence="3">
    <location>
        <begin position="191"/>
        <end position="210"/>
    </location>
</feature>
<accession>A0A8I6RR97</accession>
<feature type="compositionally biased region" description="Polar residues" evidence="3">
    <location>
        <begin position="578"/>
        <end position="594"/>
    </location>
</feature>
<feature type="compositionally biased region" description="Polar residues" evidence="3">
    <location>
        <begin position="603"/>
        <end position="612"/>
    </location>
</feature>
<keyword evidence="1 2" id="KW-0103">Bromodomain</keyword>
<evidence type="ECO:0000256" key="3">
    <source>
        <dbReference type="SAM" id="MobiDB-lite"/>
    </source>
</evidence>
<dbReference type="SMART" id="SM00297">
    <property type="entry name" value="BROMO"/>
    <property type="match status" value="1"/>
</dbReference>
<dbReference type="OrthoDB" id="1742084at2759"/>
<feature type="compositionally biased region" description="Basic and acidic residues" evidence="3">
    <location>
        <begin position="659"/>
        <end position="671"/>
    </location>
</feature>
<dbReference type="SUPFAM" id="SSF47370">
    <property type="entry name" value="Bromodomain"/>
    <property type="match status" value="1"/>
</dbReference>
<dbReference type="GO" id="GO:0035267">
    <property type="term" value="C:NuA4 histone acetyltransferase complex"/>
    <property type="evidence" value="ECO:0007669"/>
    <property type="project" value="TreeGrafter"/>
</dbReference>
<feature type="compositionally biased region" description="Basic and acidic residues" evidence="3">
    <location>
        <begin position="453"/>
        <end position="464"/>
    </location>
</feature>
<name>A0A8I6RR97_CIMLE</name>
<dbReference type="KEGG" id="clec:106666758"/>
<feature type="compositionally biased region" description="Low complexity" evidence="3">
    <location>
        <begin position="243"/>
        <end position="268"/>
    </location>
</feature>
<dbReference type="OMA" id="FGTRECE"/>
<dbReference type="PANTHER" id="PTHR15398:SF4">
    <property type="entry name" value="BROMODOMAIN-CONTAINING PROTEIN 8 ISOFORM X1"/>
    <property type="match status" value="1"/>
</dbReference>
<feature type="region of interest" description="Disordered" evidence="3">
    <location>
        <begin position="176"/>
        <end position="277"/>
    </location>
</feature>
<feature type="region of interest" description="Disordered" evidence="3">
    <location>
        <begin position="481"/>
        <end position="700"/>
    </location>
</feature>
<dbReference type="RefSeq" id="XP_014249658.1">
    <property type="nucleotide sequence ID" value="XM_014394172.2"/>
</dbReference>
<dbReference type="PRINTS" id="PR00503">
    <property type="entry name" value="BROMODOMAIN"/>
</dbReference>
<feature type="compositionally biased region" description="Basic and acidic residues" evidence="3">
    <location>
        <begin position="833"/>
        <end position="851"/>
    </location>
</feature>
<feature type="compositionally biased region" description="Low complexity" evidence="3">
    <location>
        <begin position="683"/>
        <end position="696"/>
    </location>
</feature>
<dbReference type="InterPro" id="IPR036427">
    <property type="entry name" value="Bromodomain-like_sf"/>
</dbReference>
<feature type="region of interest" description="Disordered" evidence="3">
    <location>
        <begin position="443"/>
        <end position="465"/>
    </location>
</feature>
<dbReference type="InterPro" id="IPR037966">
    <property type="entry name" value="Brd8_Bromo_dom"/>
</dbReference>
<dbReference type="PANTHER" id="PTHR15398">
    <property type="entry name" value="BROMODOMAIN-CONTAINING PROTEIN 8"/>
    <property type="match status" value="1"/>
</dbReference>
<dbReference type="GeneID" id="106666758"/>
<proteinExistence type="predicted"/>
<evidence type="ECO:0000256" key="1">
    <source>
        <dbReference type="ARBA" id="ARBA00023117"/>
    </source>
</evidence>
<evidence type="ECO:0000259" key="4">
    <source>
        <dbReference type="PROSITE" id="PS50014"/>
    </source>
</evidence>